<evidence type="ECO:0000259" key="1">
    <source>
        <dbReference type="Pfam" id="PF24024"/>
    </source>
</evidence>
<name>A0A2V4E1I8_9GAMM</name>
<dbReference type="InterPro" id="IPR055760">
    <property type="entry name" value="DUF7336"/>
</dbReference>
<protein>
    <recommendedName>
        <fullName evidence="1">DUF7336 domain-containing protein</fullName>
    </recommendedName>
</protein>
<dbReference type="OrthoDB" id="1453790at2"/>
<dbReference type="EMBL" id="QGLR01000010">
    <property type="protein sequence ID" value="PXZ07032.1"/>
    <property type="molecule type" value="Genomic_DNA"/>
</dbReference>
<reference evidence="2 3" key="1">
    <citation type="submission" date="2018-05" db="EMBL/GenBank/DDBJ databases">
        <title>Reference genomes for bee gut microbiota database.</title>
        <authorList>
            <person name="Ellegaard K.M."/>
        </authorList>
    </citation>
    <scope>NUCLEOTIDE SEQUENCE [LARGE SCALE GENOMIC DNA]</scope>
    <source>
        <strain evidence="2 3">ESL0182</strain>
    </source>
</reference>
<proteinExistence type="predicted"/>
<dbReference type="AlphaFoldDB" id="A0A2V4E1I8"/>
<comment type="caution">
    <text evidence="2">The sequence shown here is derived from an EMBL/GenBank/DDBJ whole genome shotgun (WGS) entry which is preliminary data.</text>
</comment>
<dbReference type="RefSeq" id="WP_034883657.1">
    <property type="nucleotide sequence ID" value="NZ_QGLR01000010.1"/>
</dbReference>
<accession>A0A2V4E1I8</accession>
<sequence length="76" mass="8967">MQKVYFLYHVLYEDTDDEVAKIIGIYSSYKNAELAMERTKNKPGFIDFPDGFQILEDVLNRDSWVEGFVTYTYPID</sequence>
<dbReference type="Proteomes" id="UP000247932">
    <property type="component" value="Unassembled WGS sequence"/>
</dbReference>
<keyword evidence="3" id="KW-1185">Reference proteome</keyword>
<dbReference type="Pfam" id="PF24024">
    <property type="entry name" value="DUF7336"/>
    <property type="match status" value="1"/>
</dbReference>
<gene>
    <name evidence="2" type="ORF">DKK70_08545</name>
</gene>
<feature type="domain" description="DUF7336" evidence="1">
    <location>
        <begin position="3"/>
        <end position="57"/>
    </location>
</feature>
<organism evidence="2 3">
    <name type="scientific">Gilliamella apicola</name>
    <dbReference type="NCBI Taxonomy" id="1196095"/>
    <lineage>
        <taxon>Bacteria</taxon>
        <taxon>Pseudomonadati</taxon>
        <taxon>Pseudomonadota</taxon>
        <taxon>Gammaproteobacteria</taxon>
        <taxon>Orbales</taxon>
        <taxon>Orbaceae</taxon>
        <taxon>Gilliamella</taxon>
    </lineage>
</organism>
<evidence type="ECO:0000313" key="2">
    <source>
        <dbReference type="EMBL" id="PXZ07032.1"/>
    </source>
</evidence>
<evidence type="ECO:0000313" key="3">
    <source>
        <dbReference type="Proteomes" id="UP000247932"/>
    </source>
</evidence>